<dbReference type="SUPFAM" id="SSF161098">
    <property type="entry name" value="MetI-like"/>
    <property type="match status" value="1"/>
</dbReference>
<reference evidence="11" key="1">
    <citation type="journal article" date="2020" name="Appl. Environ. Microbiol.">
        <title>Medium-Chain Fatty Acid Synthesis by 'Candidatus Weimeria bifida' gen. nov., sp. nov., and 'Candidatus Pseudoramibacter fermentans' sp. nov.</title>
        <authorList>
            <person name="Scarborough M.J."/>
            <person name="Myers K.S."/>
            <person name="Donohue T.J."/>
            <person name="Noguera D.R."/>
        </authorList>
    </citation>
    <scope>NUCLEOTIDE SEQUENCE</scope>
    <source>
        <strain evidence="11">LCO1.1</strain>
    </source>
</reference>
<keyword evidence="5 9" id="KW-0812">Transmembrane</keyword>
<dbReference type="EMBL" id="VOGC01000006">
    <property type="protein sequence ID" value="MQN01464.1"/>
    <property type="molecule type" value="Genomic_DNA"/>
</dbReference>
<dbReference type="GO" id="GO:0043190">
    <property type="term" value="C:ATP-binding cassette (ABC) transporter complex"/>
    <property type="evidence" value="ECO:0007669"/>
    <property type="project" value="InterPro"/>
</dbReference>
<dbReference type="InterPro" id="IPR043429">
    <property type="entry name" value="ArtM/GltK/GlnP/TcyL/YhdX-like"/>
</dbReference>
<proteinExistence type="inferred from homology"/>
<evidence type="ECO:0000313" key="11">
    <source>
        <dbReference type="EMBL" id="MQN01464.1"/>
    </source>
</evidence>
<dbReference type="GO" id="GO:0006865">
    <property type="term" value="P:amino acid transport"/>
    <property type="evidence" value="ECO:0007669"/>
    <property type="project" value="UniProtKB-KW"/>
</dbReference>
<dbReference type="Pfam" id="PF00528">
    <property type="entry name" value="BPD_transp_1"/>
    <property type="match status" value="1"/>
</dbReference>
<keyword evidence="7 9" id="KW-1133">Transmembrane helix</keyword>
<feature type="transmembrane region" description="Helical" evidence="9">
    <location>
        <begin position="62"/>
        <end position="80"/>
    </location>
</feature>
<dbReference type="Proteomes" id="UP000460257">
    <property type="component" value="Unassembled WGS sequence"/>
</dbReference>
<evidence type="ECO:0000313" key="12">
    <source>
        <dbReference type="Proteomes" id="UP000460257"/>
    </source>
</evidence>
<feature type="transmembrane region" description="Helical" evidence="9">
    <location>
        <begin position="204"/>
        <end position="225"/>
    </location>
</feature>
<evidence type="ECO:0000256" key="7">
    <source>
        <dbReference type="ARBA" id="ARBA00022989"/>
    </source>
</evidence>
<comment type="subcellular location">
    <subcellularLocation>
        <location evidence="1 9">Cell membrane</location>
        <topology evidence="1 9">Multi-pass membrane protein</topology>
    </subcellularLocation>
</comment>
<dbReference type="AlphaFoldDB" id="A0A6N7IYS9"/>
<keyword evidence="4" id="KW-1003">Cell membrane</keyword>
<organism evidence="11 12">
    <name type="scientific">Candidatus Weimeria bifida</name>
    <dbReference type="NCBI Taxonomy" id="2599074"/>
    <lineage>
        <taxon>Bacteria</taxon>
        <taxon>Bacillati</taxon>
        <taxon>Bacillota</taxon>
        <taxon>Clostridia</taxon>
        <taxon>Lachnospirales</taxon>
        <taxon>Lachnospiraceae</taxon>
        <taxon>Candidatus Weimeria</taxon>
    </lineage>
</organism>
<dbReference type="InterPro" id="IPR010065">
    <property type="entry name" value="AA_ABC_transptr_permease_3TM"/>
</dbReference>
<comment type="caution">
    <text evidence="11">The sequence shown here is derived from an EMBL/GenBank/DDBJ whole genome shotgun (WGS) entry which is preliminary data.</text>
</comment>
<gene>
    <name evidence="11" type="ORF">FRC54_05980</name>
</gene>
<keyword evidence="8 9" id="KW-0472">Membrane</keyword>
<name>A0A6N7IYS9_9FIRM</name>
<feature type="domain" description="ABC transmembrane type-1" evidence="10">
    <location>
        <begin position="24"/>
        <end position="222"/>
    </location>
</feature>
<keyword evidence="12" id="KW-1185">Reference proteome</keyword>
<dbReference type="PROSITE" id="PS50928">
    <property type="entry name" value="ABC_TM1"/>
    <property type="match status" value="1"/>
</dbReference>
<accession>A0A6N7IYS9</accession>
<dbReference type="Gene3D" id="1.10.3720.10">
    <property type="entry name" value="MetI-like"/>
    <property type="match status" value="1"/>
</dbReference>
<evidence type="ECO:0000256" key="5">
    <source>
        <dbReference type="ARBA" id="ARBA00022692"/>
    </source>
</evidence>
<protein>
    <submittedName>
        <fullName evidence="11">Amino acid ABC transporter permease</fullName>
    </submittedName>
</protein>
<evidence type="ECO:0000259" key="10">
    <source>
        <dbReference type="PROSITE" id="PS50928"/>
    </source>
</evidence>
<dbReference type="InterPro" id="IPR000515">
    <property type="entry name" value="MetI-like"/>
</dbReference>
<dbReference type="NCBIfam" id="TIGR01726">
    <property type="entry name" value="HEQRo_perm_3TM"/>
    <property type="match status" value="1"/>
</dbReference>
<feature type="transmembrane region" description="Helical" evidence="9">
    <location>
        <begin position="28"/>
        <end position="50"/>
    </location>
</feature>
<evidence type="ECO:0000256" key="6">
    <source>
        <dbReference type="ARBA" id="ARBA00022970"/>
    </source>
</evidence>
<evidence type="ECO:0000256" key="2">
    <source>
        <dbReference type="ARBA" id="ARBA00010072"/>
    </source>
</evidence>
<keyword evidence="6" id="KW-0029">Amino-acid transport</keyword>
<dbReference type="PANTHER" id="PTHR30614">
    <property type="entry name" value="MEMBRANE COMPONENT OF AMINO ACID ABC TRANSPORTER"/>
    <property type="match status" value="1"/>
</dbReference>
<dbReference type="InterPro" id="IPR035906">
    <property type="entry name" value="MetI-like_sf"/>
</dbReference>
<dbReference type="CDD" id="cd06261">
    <property type="entry name" value="TM_PBP2"/>
    <property type="match status" value="1"/>
</dbReference>
<evidence type="ECO:0000256" key="4">
    <source>
        <dbReference type="ARBA" id="ARBA00022475"/>
    </source>
</evidence>
<dbReference type="PANTHER" id="PTHR30614:SF20">
    <property type="entry name" value="GLUTAMINE TRANSPORT SYSTEM PERMEASE PROTEIN GLNP"/>
    <property type="match status" value="1"/>
</dbReference>
<keyword evidence="3 9" id="KW-0813">Transport</keyword>
<evidence type="ECO:0000256" key="8">
    <source>
        <dbReference type="ARBA" id="ARBA00023136"/>
    </source>
</evidence>
<evidence type="ECO:0000256" key="1">
    <source>
        <dbReference type="ARBA" id="ARBA00004651"/>
    </source>
</evidence>
<dbReference type="GO" id="GO:0022857">
    <property type="term" value="F:transmembrane transporter activity"/>
    <property type="evidence" value="ECO:0007669"/>
    <property type="project" value="InterPro"/>
</dbReference>
<evidence type="ECO:0000256" key="3">
    <source>
        <dbReference type="ARBA" id="ARBA00022448"/>
    </source>
</evidence>
<evidence type="ECO:0000256" key="9">
    <source>
        <dbReference type="RuleBase" id="RU363032"/>
    </source>
</evidence>
<comment type="similarity">
    <text evidence="2">Belongs to the binding-protein-dependent transport system permease family. HisMQ subfamily.</text>
</comment>
<sequence length="235" mass="25743">MSLSEHLFQDFIAEKRYMYLVDGLKNTVIITAGALILGIILGVIAAIIRVQHQNKKNSSEKTGPVLFILNVIVNFYLTVIRGTPTIVQLMILTFAIWKSGQPIQVAIVAFGINSGAYVAEIIRSGIQSVDIGQTEAGRSLGLSERMTLQKIVLPQAFKNVAPAIFNEFISLVKETSVAGYVGIQDLTKGGDIIRSQTYDAFPPLLAVALIYLVIVIGLTQVLNILERRMARSDIR</sequence>